<gene>
    <name evidence="3" type="ORF">BN11_810001</name>
</gene>
<reference evidence="3 4" key="1">
    <citation type="journal article" date="2013" name="ISME J.">
        <title>A metabolic model for members of the genus Tetrasphaera involved in enhanced biological phosphorus removal.</title>
        <authorList>
            <person name="Kristiansen R."/>
            <person name="Nguyen H.T.T."/>
            <person name="Saunders A.M."/>
            <person name="Nielsen J.L."/>
            <person name="Wimmer R."/>
            <person name="Le V.Q."/>
            <person name="McIlroy S.J."/>
            <person name="Petrovski S."/>
            <person name="Seviour R.J."/>
            <person name="Calteau A."/>
            <person name="Nielsen K.L."/>
            <person name="Nielsen P.H."/>
        </authorList>
    </citation>
    <scope>NUCLEOTIDE SEQUENCE [LARGE SCALE GENOMIC DNA]</scope>
    <source>
        <strain evidence="3 4">Ben110</strain>
    </source>
</reference>
<dbReference type="STRING" id="1193182.BN11_810001"/>
<keyword evidence="4" id="KW-1185">Reference proteome</keyword>
<dbReference type="EMBL" id="CAJA01000509">
    <property type="protein sequence ID" value="CCH75562.1"/>
    <property type="molecule type" value="Genomic_DNA"/>
</dbReference>
<organism evidence="3 4">
    <name type="scientific">Nostocoides australiense Ben110</name>
    <dbReference type="NCBI Taxonomy" id="1193182"/>
    <lineage>
        <taxon>Bacteria</taxon>
        <taxon>Bacillati</taxon>
        <taxon>Actinomycetota</taxon>
        <taxon>Actinomycetes</taxon>
        <taxon>Micrococcales</taxon>
        <taxon>Intrasporangiaceae</taxon>
        <taxon>Nostocoides</taxon>
    </lineage>
</organism>
<evidence type="ECO:0000313" key="4">
    <source>
        <dbReference type="Proteomes" id="UP000035763"/>
    </source>
</evidence>
<dbReference type="InterPro" id="IPR005182">
    <property type="entry name" value="YdbS-like_PH"/>
</dbReference>
<evidence type="ECO:0000313" key="3">
    <source>
        <dbReference type="EMBL" id="CCH75562.1"/>
    </source>
</evidence>
<feature type="compositionally biased region" description="Basic and acidic residues" evidence="1">
    <location>
        <begin position="264"/>
        <end position="273"/>
    </location>
</feature>
<evidence type="ECO:0000259" key="2">
    <source>
        <dbReference type="Pfam" id="PF03703"/>
    </source>
</evidence>
<sequence>MAAIPASRVWLATAMSFNTILLVVTLPLLISALVLGHFSLVPVLGPMVLATLGQQVKRLTSWMNFRVEAGPDVVRIRHGLTELSTMSVPLHRIQAVEVSQPAMWRGLGWWRINVNVAGVHRESDAAEESIIPVGTHEEVFAILAAMGPTWSLPEVGEGMYGEGPSGVFVAAPERARRLDPLSWKRIGYAATPSVLLSRGGWLGRSVQIVPHARVQSLGLDQGMIERRLRLANVHLHSTNGSVTPVVRHLDVDAATRLLNEEAARARDARHAEAGEPAADPLGPKAPADASGALSSLGEGTEGPRMDGWS</sequence>
<protein>
    <recommendedName>
        <fullName evidence="2">YdbS-like PH domain-containing protein</fullName>
    </recommendedName>
</protein>
<dbReference type="Proteomes" id="UP000035763">
    <property type="component" value="Unassembled WGS sequence"/>
</dbReference>
<dbReference type="PANTHER" id="PTHR34473:SF3">
    <property type="entry name" value="TRANSMEMBRANE PROTEIN-RELATED"/>
    <property type="match status" value="1"/>
</dbReference>
<comment type="caution">
    <text evidence="3">The sequence shown here is derived from an EMBL/GenBank/DDBJ whole genome shotgun (WGS) entry which is preliminary data.</text>
</comment>
<proteinExistence type="predicted"/>
<dbReference type="Pfam" id="PF03703">
    <property type="entry name" value="bPH_2"/>
    <property type="match status" value="2"/>
</dbReference>
<dbReference type="PANTHER" id="PTHR34473">
    <property type="entry name" value="UPF0699 TRANSMEMBRANE PROTEIN YDBS"/>
    <property type="match status" value="1"/>
</dbReference>
<name>W6K223_9MICO</name>
<evidence type="ECO:0000256" key="1">
    <source>
        <dbReference type="SAM" id="MobiDB-lite"/>
    </source>
</evidence>
<dbReference type="AlphaFoldDB" id="W6K223"/>
<feature type="domain" description="YdbS-like PH" evidence="2">
    <location>
        <begin position="62"/>
        <end position="132"/>
    </location>
</feature>
<feature type="region of interest" description="Disordered" evidence="1">
    <location>
        <begin position="264"/>
        <end position="309"/>
    </location>
</feature>
<feature type="domain" description="YdbS-like PH" evidence="2">
    <location>
        <begin position="183"/>
        <end position="259"/>
    </location>
</feature>
<accession>W6K223</accession>